<dbReference type="InterPro" id="IPR053784">
    <property type="entry name" value="Choice_anch_U_dom"/>
</dbReference>
<feature type="domain" description="Bacterial repeat" evidence="4">
    <location>
        <begin position="380"/>
        <end position="445"/>
    </location>
</feature>
<feature type="transmembrane region" description="Helical" evidence="1">
    <location>
        <begin position="791"/>
        <end position="812"/>
    </location>
</feature>
<keyword evidence="1" id="KW-0472">Membrane</keyword>
<dbReference type="Proteomes" id="UP000594778">
    <property type="component" value="Chromosome"/>
</dbReference>
<feature type="domain" description="IPTL-CTERM protein sorting" evidence="3">
    <location>
        <begin position="787"/>
        <end position="807"/>
    </location>
</feature>
<feature type="domain" description="Bacterial repeat" evidence="4">
    <location>
        <begin position="449"/>
        <end position="514"/>
    </location>
</feature>
<keyword evidence="1" id="KW-0812">Transmembrane</keyword>
<dbReference type="NCBIfam" id="NF041766">
    <property type="entry name" value="choice_anch_U"/>
    <property type="match status" value="1"/>
</dbReference>
<keyword evidence="2" id="KW-0732">Signal</keyword>
<gene>
    <name evidence="5" type="ORF">I6G66_07770</name>
</gene>
<keyword evidence="1" id="KW-1133">Transmembrane helix</keyword>
<dbReference type="EMBL" id="CP065668">
    <property type="protein sequence ID" value="QPS09893.1"/>
    <property type="molecule type" value="Genomic_DNA"/>
</dbReference>
<dbReference type="NCBIfam" id="TIGR04174">
    <property type="entry name" value="IPTL_CTERM"/>
    <property type="match status" value="1"/>
</dbReference>
<dbReference type="Pfam" id="PF18203">
    <property type="entry name" value="IPTL-CTERM"/>
    <property type="match status" value="1"/>
</dbReference>
<evidence type="ECO:0000259" key="4">
    <source>
        <dbReference type="Pfam" id="PF18998"/>
    </source>
</evidence>
<dbReference type="InterPro" id="IPR044060">
    <property type="entry name" value="Bacterial_rp_domain"/>
</dbReference>
<feature type="domain" description="Bacterial repeat" evidence="4">
    <location>
        <begin position="518"/>
        <end position="582"/>
    </location>
</feature>
<evidence type="ECO:0000259" key="3">
    <source>
        <dbReference type="Pfam" id="PF18203"/>
    </source>
</evidence>
<feature type="signal peptide" evidence="2">
    <location>
        <begin position="1"/>
        <end position="22"/>
    </location>
</feature>
<dbReference type="Pfam" id="PF18998">
    <property type="entry name" value="Flg_new_2"/>
    <property type="match status" value="4"/>
</dbReference>
<feature type="domain" description="Bacterial repeat" evidence="4">
    <location>
        <begin position="311"/>
        <end position="376"/>
    </location>
</feature>
<protein>
    <submittedName>
        <fullName evidence="5">IPTL-CTERM sorting domain-containing protein</fullName>
    </submittedName>
</protein>
<dbReference type="InterPro" id="IPR026442">
    <property type="entry name" value="IPTL_CTERM"/>
</dbReference>
<accession>A0A7T2S6V5</accession>
<feature type="chain" id="PRO_5032797047" evidence="2">
    <location>
        <begin position="23"/>
        <end position="815"/>
    </location>
</feature>
<dbReference type="RefSeq" id="WP_197956643.1">
    <property type="nucleotide sequence ID" value="NZ_CP065668.1"/>
</dbReference>
<organism evidence="5 6">
    <name type="scientific">Delftia acidovorans</name>
    <name type="common">Pseudomonas acidovorans</name>
    <name type="synonym">Comamonas acidovorans</name>
    <dbReference type="NCBI Taxonomy" id="80866"/>
    <lineage>
        <taxon>Bacteria</taxon>
        <taxon>Pseudomonadati</taxon>
        <taxon>Pseudomonadota</taxon>
        <taxon>Betaproteobacteria</taxon>
        <taxon>Burkholderiales</taxon>
        <taxon>Comamonadaceae</taxon>
        <taxon>Delftia</taxon>
    </lineage>
</organism>
<name>A0A7T2S6V5_DELAC</name>
<evidence type="ECO:0000256" key="2">
    <source>
        <dbReference type="SAM" id="SignalP"/>
    </source>
</evidence>
<proteinExistence type="predicted"/>
<sequence>MTPFALRMAALLLAAAAAPACADVLFDNIDATSLSQTWGEAYPPYYTDRRFANRITIGTKPLRIETVEMVVETFNGFEVQVCETTADSKTPYTGACADFTPDAATSGRRTFSGSRTIGWGNAAWVVMRSRSARPLSSTVFVQSHSDFTGLSWTTNDGATWNASRSITFGMRVEGTPQVVQGTCGSANGNAAIQYAPSGTNACNPGALDGMATAWNRFTWQCLGQAGGGTSPQCSAPRGYNVYTEASGGGSIESGHLVAAGQTAAFRLSIPPGYTASASGCGGALVGDEFTTAAISNTCLINATFTPITYPIATSATHGTVTCTPNPVPHGQDAHCTATPDTGYQFTSWSGSCSGNGACALANVTGLRSVTATFVANTYPIATNATHGTVTCTPNPVPHGQDAHCTATPDTGYQFTSWSGSCSGNGACALANVTGLRSVTATFAANTYPIATNATHGTVTCTPNPVPHGQDAHCTATPDTGYQFTSWSGSCSGNGACALANVTGLRSVTATFAANTYPIATNATHGTVTCTPNPVPHGQDAHCTATPDTGYQFTSWSGSCSGTGACALANVTGLRSVGAQFTLAPVDGTCGAAASVPAATAPSANLCATGTASGVQSTNGQYAWECAGAHGGVAQQCSAPWAHAGQGAGTVQVNGPGGWHVSTASFAATLPATLPPGAQTVHAPLALVLNGGSGTAQVTLTLTEPAPAGAVYLKYGPSPEGLGCTGTAACAQPHWYALPGAQFAPDGLSVTFTLTDGGAGDSDAVPGQITDPGLPVLLAAAPADGAHAIPTLSAWALALLVAAVACVAGCNSLPKR</sequence>
<evidence type="ECO:0000313" key="6">
    <source>
        <dbReference type="Proteomes" id="UP000594778"/>
    </source>
</evidence>
<dbReference type="AlphaFoldDB" id="A0A7T2S6V5"/>
<evidence type="ECO:0000313" key="5">
    <source>
        <dbReference type="EMBL" id="QPS09893.1"/>
    </source>
</evidence>
<evidence type="ECO:0000256" key="1">
    <source>
        <dbReference type="SAM" id="Phobius"/>
    </source>
</evidence>
<reference evidence="5 6" key="1">
    <citation type="submission" date="2020-12" db="EMBL/GenBank/DDBJ databases">
        <title>FDA dAtabase for Regulatory Grade micrObial Sequences (FDA-ARGOS): Supporting development and validation of Infectious Disease Dx tests.</title>
        <authorList>
            <person name="Sproer C."/>
            <person name="Gronow S."/>
            <person name="Severitt S."/>
            <person name="Schroder I."/>
            <person name="Tallon L."/>
            <person name="Sadzewicz L."/>
            <person name="Zhao X."/>
            <person name="Boylan J."/>
            <person name="Ott S."/>
            <person name="Bowen H."/>
            <person name="Vavikolanu K."/>
            <person name="Mehta A."/>
            <person name="Aluvathingal J."/>
            <person name="Nadendla S."/>
            <person name="Lowell S."/>
            <person name="Myers T."/>
            <person name="Yan Y."/>
            <person name="Sichtig H."/>
        </authorList>
    </citation>
    <scope>NUCLEOTIDE SEQUENCE [LARGE SCALE GENOMIC DNA]</scope>
    <source>
        <strain evidence="5 6">FDAARGOS_909</strain>
    </source>
</reference>